<reference evidence="1" key="3">
    <citation type="submission" date="2016-10" db="EMBL/GenBank/DDBJ databases">
        <authorList>
            <person name="de Groot N.N."/>
        </authorList>
    </citation>
    <scope>NUCLEOTIDE SEQUENCE [LARGE SCALE GENOMIC DNA]</scope>
    <source>
        <strain evidence="1">CCBAU85039</strain>
    </source>
</reference>
<name>A0A1H8HCA9_9HYPH</name>
<organism evidence="1 3">
    <name type="scientific">Rhizobium tibeticum</name>
    <dbReference type="NCBI Taxonomy" id="501024"/>
    <lineage>
        <taxon>Bacteria</taxon>
        <taxon>Pseudomonadati</taxon>
        <taxon>Pseudomonadota</taxon>
        <taxon>Alphaproteobacteria</taxon>
        <taxon>Hyphomicrobiales</taxon>
        <taxon>Rhizobiaceae</taxon>
        <taxon>Rhizobium/Agrobacterium group</taxon>
        <taxon>Rhizobium</taxon>
    </lineage>
</organism>
<reference evidence="2 4" key="1">
    <citation type="submission" date="2016-10" db="EMBL/GenBank/DDBJ databases">
        <authorList>
            <person name="Varghese N."/>
            <person name="Submissions S."/>
        </authorList>
    </citation>
    <scope>NUCLEOTIDE SEQUENCE [LARGE SCALE GENOMIC DNA]</scope>
    <source>
        <strain evidence="2 4">CGMCC 1.7071</strain>
    </source>
</reference>
<dbReference type="STRING" id="501024.RTCCBAU85039_1614"/>
<gene>
    <name evidence="1" type="ORF">RTCCBAU85039_1614</name>
    <name evidence="2" type="ORF">SAMN05216228_1005108</name>
</gene>
<reference evidence="3" key="2">
    <citation type="submission" date="2016-10" db="EMBL/GenBank/DDBJ databases">
        <authorList>
            <person name="Wibberg D."/>
        </authorList>
    </citation>
    <scope>NUCLEOTIDE SEQUENCE [LARGE SCALE GENOMIC DNA]</scope>
</reference>
<dbReference type="Proteomes" id="UP000198939">
    <property type="component" value="Unassembled WGS sequence"/>
</dbReference>
<evidence type="ECO:0000313" key="2">
    <source>
        <dbReference type="EMBL" id="SEN53487.1"/>
    </source>
</evidence>
<evidence type="ECO:0000313" key="1">
    <source>
        <dbReference type="EMBL" id="SEH65330.1"/>
    </source>
</evidence>
<dbReference type="AlphaFoldDB" id="A0A1H8HCA9"/>
<keyword evidence="4" id="KW-1185">Reference proteome</keyword>
<proteinExistence type="predicted"/>
<evidence type="ECO:0000313" key="4">
    <source>
        <dbReference type="Proteomes" id="UP000198939"/>
    </source>
</evidence>
<protein>
    <submittedName>
        <fullName evidence="1">Uncharacterized protein</fullName>
    </submittedName>
</protein>
<dbReference type="EMBL" id="FNXB01000007">
    <property type="protein sequence ID" value="SEH65330.1"/>
    <property type="molecule type" value="Genomic_DNA"/>
</dbReference>
<accession>A0A1H8HCA9</accession>
<sequence length="71" mass="7923">MHEPWSKSRERAEAAFGLTQTQMLSRTKEALKIDAAATARNEKTARLRAMRLEQEAQARAGKSSHATPITE</sequence>
<dbReference type="EMBL" id="FOCV01000005">
    <property type="protein sequence ID" value="SEN53487.1"/>
    <property type="molecule type" value="Genomic_DNA"/>
</dbReference>
<evidence type="ECO:0000313" key="3">
    <source>
        <dbReference type="Proteomes" id="UP000183063"/>
    </source>
</evidence>
<dbReference type="OrthoDB" id="8163684at2"/>
<dbReference type="Proteomes" id="UP000183063">
    <property type="component" value="Unassembled WGS sequence"/>
</dbReference>